<reference evidence="1 2" key="1">
    <citation type="submission" date="2023-06" db="EMBL/GenBank/DDBJ databases">
        <title>Five Gram-positive bacteria isolated from mangrove sediments in Shenzhen, Guangdong, China.</title>
        <authorList>
            <person name="Yu S."/>
            <person name="Zheng W."/>
            <person name="Huang Y."/>
        </authorList>
    </citation>
    <scope>NUCLEOTIDE SEQUENCE [LARGE SCALE GENOMIC DNA]</scope>
    <source>
        <strain evidence="1 2">SaN35-3</strain>
        <plasmid evidence="1 2">unnamed1</plasmid>
    </source>
</reference>
<dbReference type="Proteomes" id="UP001197974">
    <property type="component" value="Plasmid unnamed1"/>
</dbReference>
<protein>
    <submittedName>
        <fullName evidence="1">Uncharacterized protein</fullName>
    </submittedName>
</protein>
<dbReference type="EMBL" id="CP129014">
    <property type="protein sequence ID" value="WLR44422.1"/>
    <property type="molecule type" value="Genomic_DNA"/>
</dbReference>
<name>A0ABY9JYG0_9BACI</name>
<organism evidence="1 2">
    <name type="scientific">Bacillus carboniphilus</name>
    <dbReference type="NCBI Taxonomy" id="86663"/>
    <lineage>
        <taxon>Bacteria</taxon>
        <taxon>Bacillati</taxon>
        <taxon>Bacillota</taxon>
        <taxon>Bacilli</taxon>
        <taxon>Bacillales</taxon>
        <taxon>Bacillaceae</taxon>
        <taxon>Bacillus</taxon>
    </lineage>
</organism>
<dbReference type="RefSeq" id="WP_226540703.1">
    <property type="nucleotide sequence ID" value="NZ_CP129014.1"/>
</dbReference>
<evidence type="ECO:0000313" key="1">
    <source>
        <dbReference type="EMBL" id="WLR44422.1"/>
    </source>
</evidence>
<gene>
    <name evidence="1" type="ORF">LC087_19130</name>
</gene>
<keyword evidence="1" id="KW-0614">Plasmid</keyword>
<geneLocation type="plasmid" evidence="1 2">
    <name>unnamed1</name>
</geneLocation>
<accession>A0ABY9JYG0</accession>
<keyword evidence="2" id="KW-1185">Reference proteome</keyword>
<proteinExistence type="predicted"/>
<sequence length="94" mass="10033">MIKITFIDGTHIDVNEDTVLNGYKGVPGNAKDGEFYLENVYSGAIGDNPPLLATSVPPIGIAGFLLTSDCFSVGINTENPKFYMTSAVKSVEEC</sequence>
<evidence type="ECO:0000313" key="2">
    <source>
        <dbReference type="Proteomes" id="UP001197974"/>
    </source>
</evidence>